<dbReference type="STRING" id="1442371.A0A0D2KBI6"/>
<dbReference type="EMBL" id="KN848067">
    <property type="protein sequence ID" value="KIY00475.1"/>
    <property type="molecule type" value="Genomic_DNA"/>
</dbReference>
<dbReference type="Proteomes" id="UP000053411">
    <property type="component" value="Unassembled WGS sequence"/>
</dbReference>
<dbReference type="InterPro" id="IPR013241">
    <property type="entry name" value="RNase_P_Pop3"/>
</dbReference>
<keyword evidence="3" id="KW-1185">Reference proteome</keyword>
<dbReference type="GO" id="GO:0000172">
    <property type="term" value="C:ribonuclease MRP complex"/>
    <property type="evidence" value="ECO:0007669"/>
    <property type="project" value="TreeGrafter"/>
</dbReference>
<protein>
    <submittedName>
        <fullName evidence="2">Uncharacterized protein</fullName>
    </submittedName>
</protein>
<feature type="compositionally biased region" description="Basic residues" evidence="1">
    <location>
        <begin position="57"/>
        <end position="69"/>
    </location>
</feature>
<dbReference type="OrthoDB" id="20109at2759"/>
<feature type="region of interest" description="Disordered" evidence="1">
    <location>
        <begin position="51"/>
        <end position="71"/>
    </location>
</feature>
<dbReference type="GO" id="GO:0004526">
    <property type="term" value="F:ribonuclease P activity"/>
    <property type="evidence" value="ECO:0007669"/>
    <property type="project" value="TreeGrafter"/>
</dbReference>
<proteinExistence type="predicted"/>
<dbReference type="RefSeq" id="XP_016634597.1">
    <property type="nucleotide sequence ID" value="XM_016774670.1"/>
</dbReference>
<feature type="region of interest" description="Disordered" evidence="1">
    <location>
        <begin position="227"/>
        <end position="252"/>
    </location>
</feature>
<feature type="region of interest" description="Disordered" evidence="1">
    <location>
        <begin position="1"/>
        <end position="20"/>
    </location>
</feature>
<feature type="compositionally biased region" description="Polar residues" evidence="1">
    <location>
        <begin position="227"/>
        <end position="239"/>
    </location>
</feature>
<accession>A0A0D2KBI6</accession>
<gene>
    <name evidence="2" type="ORF">Z520_04160</name>
</gene>
<dbReference type="PANTHER" id="PTHR28272">
    <property type="entry name" value="RIBONUCLEASES P/MRP PROTEIN SUBUNIT POP3"/>
    <property type="match status" value="1"/>
</dbReference>
<evidence type="ECO:0000313" key="3">
    <source>
        <dbReference type="Proteomes" id="UP000053411"/>
    </source>
</evidence>
<organism evidence="2 3">
    <name type="scientific">Fonsecaea multimorphosa CBS 102226</name>
    <dbReference type="NCBI Taxonomy" id="1442371"/>
    <lineage>
        <taxon>Eukaryota</taxon>
        <taxon>Fungi</taxon>
        <taxon>Dikarya</taxon>
        <taxon>Ascomycota</taxon>
        <taxon>Pezizomycotina</taxon>
        <taxon>Eurotiomycetes</taxon>
        <taxon>Chaetothyriomycetidae</taxon>
        <taxon>Chaetothyriales</taxon>
        <taxon>Herpotrichiellaceae</taxon>
        <taxon>Fonsecaea</taxon>
    </lineage>
</organism>
<dbReference type="PANTHER" id="PTHR28272:SF1">
    <property type="entry name" value="RIBONUCLEASES P_MRP PROTEIN SUBUNIT POP3"/>
    <property type="match status" value="1"/>
</dbReference>
<dbReference type="GeneID" id="27709906"/>
<dbReference type="GO" id="GO:0008033">
    <property type="term" value="P:tRNA processing"/>
    <property type="evidence" value="ECO:0007669"/>
    <property type="project" value="InterPro"/>
</dbReference>
<dbReference type="GO" id="GO:0000171">
    <property type="term" value="F:ribonuclease MRP activity"/>
    <property type="evidence" value="ECO:0007669"/>
    <property type="project" value="TreeGrafter"/>
</dbReference>
<name>A0A0D2KBI6_9EURO</name>
<dbReference type="VEuPathDB" id="FungiDB:Z520_04160"/>
<dbReference type="Pfam" id="PF08228">
    <property type="entry name" value="RNase_P_pop3"/>
    <property type="match status" value="1"/>
</dbReference>
<dbReference type="GO" id="GO:0005655">
    <property type="term" value="C:nucleolar ribonuclease P complex"/>
    <property type="evidence" value="ECO:0007669"/>
    <property type="project" value="TreeGrafter"/>
</dbReference>
<dbReference type="GO" id="GO:0005829">
    <property type="term" value="C:cytosol"/>
    <property type="evidence" value="ECO:0007669"/>
    <property type="project" value="TreeGrafter"/>
</dbReference>
<dbReference type="GO" id="GO:0006364">
    <property type="term" value="P:rRNA processing"/>
    <property type="evidence" value="ECO:0007669"/>
    <property type="project" value="InterPro"/>
</dbReference>
<dbReference type="GO" id="GO:0034965">
    <property type="term" value="P:intronic box C/D snoRNA processing"/>
    <property type="evidence" value="ECO:0007669"/>
    <property type="project" value="TreeGrafter"/>
</dbReference>
<reference evidence="2 3" key="1">
    <citation type="submission" date="2015-01" db="EMBL/GenBank/DDBJ databases">
        <title>The Genome Sequence of Fonsecaea multimorphosa CBS 102226.</title>
        <authorList>
            <consortium name="The Broad Institute Genomics Platform"/>
            <person name="Cuomo C."/>
            <person name="de Hoog S."/>
            <person name="Gorbushina A."/>
            <person name="Stielow B."/>
            <person name="Teixiera M."/>
            <person name="Abouelleil A."/>
            <person name="Chapman S.B."/>
            <person name="Priest M."/>
            <person name="Young S.K."/>
            <person name="Wortman J."/>
            <person name="Nusbaum C."/>
            <person name="Birren B."/>
        </authorList>
    </citation>
    <scope>NUCLEOTIDE SEQUENCE [LARGE SCALE GENOMIC DNA]</scope>
    <source>
        <strain evidence="2 3">CBS 102226</strain>
    </source>
</reference>
<evidence type="ECO:0000256" key="1">
    <source>
        <dbReference type="SAM" id="MobiDB-lite"/>
    </source>
</evidence>
<sequence>MDKLDKQKKTATVHSLSLPYPEPQWPSISPDTEQALLQLLLRLLQPIGDFRRDHVPRSKGKGRGGKINKKTQEDSMPEWIPDVYDHVTLGFNSTVRRLESLARSRKPQVLSQHTDVDPSSGHSHANLSVVFVCRQNLPDIMTSSIPLLLATSAPPTTRARLVEWSSQAEEQVARALHQPRVGVVGVGEGTPGAEALLRFVRDNVDAIDVPWLDQIPKPIYHSVKIQTVESTSKPKSNPQGRKRKHRETAEGA</sequence>
<evidence type="ECO:0000313" key="2">
    <source>
        <dbReference type="EMBL" id="KIY00475.1"/>
    </source>
</evidence>
<dbReference type="AlphaFoldDB" id="A0A0D2KBI6"/>